<dbReference type="InterPro" id="IPR027417">
    <property type="entry name" value="P-loop_NTPase"/>
</dbReference>
<sequence length="871" mass="89664">MSHQTVDTSGIEVPGQGQRSAPGESSTGRQFFGRVQELKALRADTEGAGLNTLAGRKAPRARVLLIAGRPGSGRTALAEEFVRQVADRYPDGVLRARLTGADGAPVPTARVARDLLAALRLPAPPGADEDDLAGELRDGLAARRVLLLLDGAADAEQVDMLLPDAPDSLLVAVSERPLTGLPDVRPCTLGGLDTTSAVRLLTCFTGSVRITCDPRAAEQLVEECGRLPAALVLAGGWLAARPSAAVADLVKRLVAAPQAADGSPLSRVFALVYADLRGPVARLLRLLSLVPAGLADPQTASALAGCSVPDAHSTLDDLTALGLVRRLDSPLPQYMAPGCLLPLLRRRTEEQDRPSELQLARARMLERTVRLLQSCRAATEPEGSPARGKLAELPAALRFPSRTAARRWLAIRQTALLAAAETAVEDGELDTLARRLMAALVRALVAHHGTEAAAAELYGIHELVLNVAERQHLHREQAAALLNLADLDARTGRTRDALSRYRSALDAGRRADDPYATGRAMESIGGAYQELGDWQRAADWFGRALAQRLARDEREEAARLYGRIAGAQSHGGRHAEALRSWRAAVAGYRKAGDLAGQARAMSELARVQEYAGQYEESLGTCRAAVGWARQARDERLQAALQLRLADTFERLGDPAAARLHRVAAERLLARDPGGAAGAPGGTPGAEGDRGTGDGADGRGPGAEAGSGTGSGDARRRERGANAEDAADAADAANAPNAANAGDAEEAVVPGAGADGAHSADGTPDAGVGAPGAPVPSPGEAEAPDCDRQPARPIGPGAPADGAVPDDGTAADAGAAESTGAPAGTGADTLPPDSGADTVPPGSGAGAAGVPHVPAPAAGDREAISSDTPPST</sequence>
<reference evidence="3" key="2">
    <citation type="submission" date="2020-09" db="EMBL/GenBank/DDBJ databases">
        <authorList>
            <person name="Sun Q."/>
            <person name="Ohkuma M."/>
        </authorList>
    </citation>
    <scope>NUCLEOTIDE SEQUENCE</scope>
    <source>
        <strain evidence="3">JCM 5069</strain>
    </source>
</reference>
<dbReference type="Pfam" id="PF13401">
    <property type="entry name" value="AAA_22"/>
    <property type="match status" value="1"/>
</dbReference>
<dbReference type="SUPFAM" id="SSF48452">
    <property type="entry name" value="TPR-like"/>
    <property type="match status" value="1"/>
</dbReference>
<feature type="compositionally biased region" description="Low complexity" evidence="1">
    <location>
        <begin position="847"/>
        <end position="857"/>
    </location>
</feature>
<evidence type="ECO:0000256" key="1">
    <source>
        <dbReference type="SAM" id="MobiDB-lite"/>
    </source>
</evidence>
<feature type="region of interest" description="Disordered" evidence="1">
    <location>
        <begin position="670"/>
        <end position="728"/>
    </location>
</feature>
<feature type="compositionally biased region" description="Basic and acidic residues" evidence="1">
    <location>
        <begin position="712"/>
        <end position="721"/>
    </location>
</feature>
<dbReference type="Pfam" id="PF13424">
    <property type="entry name" value="TPR_12"/>
    <property type="match status" value="1"/>
</dbReference>
<dbReference type="Proteomes" id="UP000603708">
    <property type="component" value="Unassembled WGS sequence"/>
</dbReference>
<keyword evidence="4" id="KW-1185">Reference proteome</keyword>
<dbReference type="Gene3D" id="1.25.40.10">
    <property type="entry name" value="Tetratricopeptide repeat domain"/>
    <property type="match status" value="2"/>
</dbReference>
<evidence type="ECO:0000259" key="2">
    <source>
        <dbReference type="Pfam" id="PF13401"/>
    </source>
</evidence>
<proteinExistence type="predicted"/>
<dbReference type="InterPro" id="IPR011990">
    <property type="entry name" value="TPR-like_helical_dom_sf"/>
</dbReference>
<evidence type="ECO:0000313" key="3">
    <source>
        <dbReference type="EMBL" id="GHH74905.1"/>
    </source>
</evidence>
<dbReference type="EMBL" id="BNCD01000004">
    <property type="protein sequence ID" value="GHH74905.1"/>
    <property type="molecule type" value="Genomic_DNA"/>
</dbReference>
<evidence type="ECO:0000313" key="4">
    <source>
        <dbReference type="Proteomes" id="UP000603708"/>
    </source>
</evidence>
<feature type="domain" description="ORC1/DEAH AAA+ ATPase" evidence="2">
    <location>
        <begin position="61"/>
        <end position="154"/>
    </location>
</feature>
<accession>A0A919KVK9</accession>
<dbReference type="PANTHER" id="PTHR47691:SF3">
    <property type="entry name" value="HTH-TYPE TRANSCRIPTIONAL REGULATOR RV0890C-RELATED"/>
    <property type="match status" value="1"/>
</dbReference>
<feature type="compositionally biased region" description="Gly residues" evidence="1">
    <location>
        <begin position="692"/>
        <end position="710"/>
    </location>
</feature>
<organism evidence="3 4">
    <name type="scientific">Streptomyces sulfonofaciens</name>
    <dbReference type="NCBI Taxonomy" id="68272"/>
    <lineage>
        <taxon>Bacteria</taxon>
        <taxon>Bacillati</taxon>
        <taxon>Actinomycetota</taxon>
        <taxon>Actinomycetes</taxon>
        <taxon>Kitasatosporales</taxon>
        <taxon>Streptomycetaceae</taxon>
        <taxon>Streptomyces</taxon>
    </lineage>
</organism>
<dbReference type="PANTHER" id="PTHR47691">
    <property type="entry name" value="REGULATOR-RELATED"/>
    <property type="match status" value="1"/>
</dbReference>
<dbReference type="Gene3D" id="3.40.50.300">
    <property type="entry name" value="P-loop containing nucleotide triphosphate hydrolases"/>
    <property type="match status" value="1"/>
</dbReference>
<name>A0A919KVK9_9ACTN</name>
<feature type="region of interest" description="Disordered" evidence="1">
    <location>
        <begin position="1"/>
        <end position="29"/>
    </location>
</feature>
<dbReference type="AlphaFoldDB" id="A0A919KVK9"/>
<reference evidence="3" key="1">
    <citation type="journal article" date="2014" name="Int. J. Syst. Evol. Microbiol.">
        <title>Complete genome sequence of Corynebacterium casei LMG S-19264T (=DSM 44701T), isolated from a smear-ripened cheese.</title>
        <authorList>
            <consortium name="US DOE Joint Genome Institute (JGI-PGF)"/>
            <person name="Walter F."/>
            <person name="Albersmeier A."/>
            <person name="Kalinowski J."/>
            <person name="Ruckert C."/>
        </authorList>
    </citation>
    <scope>NUCLEOTIDE SEQUENCE</scope>
    <source>
        <strain evidence="3">JCM 5069</strain>
    </source>
</reference>
<feature type="compositionally biased region" description="Low complexity" evidence="1">
    <location>
        <begin position="790"/>
        <end position="826"/>
    </location>
</feature>
<feature type="compositionally biased region" description="Polar residues" evidence="1">
    <location>
        <begin position="17"/>
        <end position="29"/>
    </location>
</feature>
<dbReference type="GO" id="GO:0016887">
    <property type="term" value="F:ATP hydrolysis activity"/>
    <property type="evidence" value="ECO:0007669"/>
    <property type="project" value="InterPro"/>
</dbReference>
<dbReference type="SUPFAM" id="SSF52540">
    <property type="entry name" value="P-loop containing nucleoside triphosphate hydrolases"/>
    <property type="match status" value="1"/>
</dbReference>
<dbReference type="InterPro" id="IPR049945">
    <property type="entry name" value="AAA_22"/>
</dbReference>
<feature type="region of interest" description="Disordered" evidence="1">
    <location>
        <begin position="749"/>
        <end position="871"/>
    </location>
</feature>
<comment type="caution">
    <text evidence="3">The sequence shown here is derived from an EMBL/GenBank/DDBJ whole genome shotgun (WGS) entry which is preliminary data.</text>
</comment>
<gene>
    <name evidence="3" type="ORF">GCM10018793_16910</name>
</gene>
<feature type="compositionally biased region" description="Gly residues" evidence="1">
    <location>
        <begin position="674"/>
        <end position="684"/>
    </location>
</feature>
<feature type="compositionally biased region" description="Low complexity" evidence="1">
    <location>
        <begin position="750"/>
        <end position="771"/>
    </location>
</feature>
<protein>
    <recommendedName>
        <fullName evidence="2">ORC1/DEAH AAA+ ATPase domain-containing protein</fullName>
    </recommendedName>
</protein>